<dbReference type="Gene3D" id="2.30.130.30">
    <property type="entry name" value="Hypothetical protein"/>
    <property type="match status" value="1"/>
</dbReference>
<protein>
    <recommendedName>
        <fullName evidence="1">ASCH domain-containing protein</fullName>
    </recommendedName>
</protein>
<dbReference type="EMBL" id="MEZT01000009">
    <property type="protein sequence ID" value="OGD56975.1"/>
    <property type="molecule type" value="Genomic_DNA"/>
</dbReference>
<dbReference type="Pfam" id="PF04266">
    <property type="entry name" value="ASCH"/>
    <property type="match status" value="1"/>
</dbReference>
<dbReference type="InterPro" id="IPR007374">
    <property type="entry name" value="ASCH_domain"/>
</dbReference>
<dbReference type="PANTHER" id="PTHR34204">
    <property type="entry name" value="RNA-BINDING ASCH DOMAIN PROTEIN"/>
    <property type="match status" value="1"/>
</dbReference>
<dbReference type="InterPro" id="IPR015947">
    <property type="entry name" value="PUA-like_sf"/>
</dbReference>
<evidence type="ECO:0000313" key="2">
    <source>
        <dbReference type="EMBL" id="OGD56975.1"/>
    </source>
</evidence>
<accession>A0A1F5DPC5</accession>
<comment type="caution">
    <text evidence="2">The sequence shown here is derived from an EMBL/GenBank/DDBJ whole genome shotgun (WGS) entry which is preliminary data.</text>
</comment>
<dbReference type="Proteomes" id="UP000178764">
    <property type="component" value="Unassembled WGS sequence"/>
</dbReference>
<dbReference type="PANTHER" id="PTHR34204:SF2">
    <property type="entry name" value="RNA-BINDING ASCH DOMAIN PROTEIN"/>
    <property type="match status" value="1"/>
</dbReference>
<proteinExistence type="predicted"/>
<sequence>MEGRVKKGWYRLVKPGDHIVVYNEEETDLVEVLVKGVRAYDSIKEMLEQEPIKKLLPDTETVEQGVGVYKRFYTDKQQRKFGVVAIEIERI</sequence>
<reference evidence="2 3" key="1">
    <citation type="journal article" date="2016" name="Nat. Commun.">
        <title>Thousands of microbial genomes shed light on interconnected biogeochemical processes in an aquifer system.</title>
        <authorList>
            <person name="Anantharaman K."/>
            <person name="Brown C.T."/>
            <person name="Hug L.A."/>
            <person name="Sharon I."/>
            <person name="Castelle C.J."/>
            <person name="Probst A.J."/>
            <person name="Thomas B.C."/>
            <person name="Singh A."/>
            <person name="Wilkins M.J."/>
            <person name="Karaoz U."/>
            <person name="Brodie E.L."/>
            <person name="Williams K.H."/>
            <person name="Hubbard S.S."/>
            <person name="Banfield J.F."/>
        </authorList>
    </citation>
    <scope>NUCLEOTIDE SEQUENCE [LARGE SCALE GENOMIC DNA]</scope>
</reference>
<feature type="domain" description="ASCH" evidence="1">
    <location>
        <begin position="2"/>
        <end position="89"/>
    </location>
</feature>
<dbReference type="AlphaFoldDB" id="A0A1F5DPC5"/>
<evidence type="ECO:0000313" key="3">
    <source>
        <dbReference type="Proteomes" id="UP000178764"/>
    </source>
</evidence>
<gene>
    <name evidence="2" type="ORF">A2V71_03280</name>
</gene>
<evidence type="ECO:0000259" key="1">
    <source>
        <dbReference type="Pfam" id="PF04266"/>
    </source>
</evidence>
<dbReference type="SUPFAM" id="SSF88697">
    <property type="entry name" value="PUA domain-like"/>
    <property type="match status" value="1"/>
</dbReference>
<name>A0A1F5DPC5_9BACT</name>
<organism evidence="2 3">
    <name type="scientific">Candidatus Berkelbacteria bacterium RBG_13_40_8</name>
    <dbReference type="NCBI Taxonomy" id="1797467"/>
    <lineage>
        <taxon>Bacteria</taxon>
        <taxon>Candidatus Berkelbacteria</taxon>
    </lineage>
</organism>